<dbReference type="PROSITE" id="PS01124">
    <property type="entry name" value="HTH_ARAC_FAMILY_2"/>
    <property type="match status" value="1"/>
</dbReference>
<dbReference type="Gene3D" id="1.10.10.60">
    <property type="entry name" value="Homeodomain-like"/>
    <property type="match status" value="2"/>
</dbReference>
<dbReference type="PANTHER" id="PTHR42713">
    <property type="entry name" value="HISTIDINE KINASE-RELATED"/>
    <property type="match status" value="1"/>
</dbReference>
<keyword evidence="6" id="KW-0805">Transcription regulation</keyword>
<evidence type="ECO:0000256" key="2">
    <source>
        <dbReference type="ARBA" id="ARBA00018672"/>
    </source>
</evidence>
<organism evidence="13 16">
    <name type="scientific">Dorea formicigenerans</name>
    <dbReference type="NCBI Taxonomy" id="39486"/>
    <lineage>
        <taxon>Bacteria</taxon>
        <taxon>Bacillati</taxon>
        <taxon>Bacillota</taxon>
        <taxon>Clostridia</taxon>
        <taxon>Lachnospirales</taxon>
        <taxon>Lachnospiraceae</taxon>
        <taxon>Dorea</taxon>
    </lineage>
</organism>
<dbReference type="InterPro" id="IPR018060">
    <property type="entry name" value="HTH_AraC"/>
</dbReference>
<evidence type="ECO:0000313" key="14">
    <source>
        <dbReference type="EMBL" id="RGT10761.1"/>
    </source>
</evidence>
<evidence type="ECO:0000256" key="8">
    <source>
        <dbReference type="ARBA" id="ARBA00023163"/>
    </source>
</evidence>
<dbReference type="InterPro" id="IPR018062">
    <property type="entry name" value="HTH_AraC-typ_CS"/>
</dbReference>
<dbReference type="EMBL" id="QRWH01000003">
    <property type="protein sequence ID" value="RGT10761.1"/>
    <property type="molecule type" value="Genomic_DNA"/>
</dbReference>
<comment type="caution">
    <text evidence="13">The sequence shown here is derived from an EMBL/GenBank/DDBJ whole genome shotgun (WGS) entry which is preliminary data.</text>
</comment>
<keyword evidence="7" id="KW-0238">DNA-binding</keyword>
<dbReference type="InterPro" id="IPR051552">
    <property type="entry name" value="HptR"/>
</dbReference>
<evidence type="ECO:0000256" key="5">
    <source>
        <dbReference type="ARBA" id="ARBA00023012"/>
    </source>
</evidence>
<dbReference type="InterPro" id="IPR009057">
    <property type="entry name" value="Homeodomain-like_sf"/>
</dbReference>
<evidence type="ECO:0000256" key="4">
    <source>
        <dbReference type="ARBA" id="ARBA00022553"/>
    </source>
</evidence>
<feature type="modified residue" description="4-aspartylphosphate" evidence="10">
    <location>
        <position position="60"/>
    </location>
</feature>
<dbReference type="Pfam" id="PF12833">
    <property type="entry name" value="HTH_18"/>
    <property type="match status" value="1"/>
</dbReference>
<comment type="function">
    <text evidence="9">May play the central regulatory role in sporulation. It may be an element of the effector pathway responsible for the activation of sporulation genes in response to nutritional stress. Spo0A may act in concert with spo0H (a sigma factor) to control the expression of some genes that are critical to the sporulation process.</text>
</comment>
<dbReference type="RefSeq" id="WP_118144976.1">
    <property type="nucleotide sequence ID" value="NZ_QRUK01000008.1"/>
</dbReference>
<proteinExistence type="predicted"/>
<dbReference type="Pfam" id="PF00072">
    <property type="entry name" value="Response_reg"/>
    <property type="match status" value="1"/>
</dbReference>
<dbReference type="GO" id="GO:0000160">
    <property type="term" value="P:phosphorelay signal transduction system"/>
    <property type="evidence" value="ECO:0007669"/>
    <property type="project" value="UniProtKB-KW"/>
</dbReference>
<gene>
    <name evidence="14" type="ORF">DWX53_04915</name>
    <name evidence="13" type="ORF">DWY33_06290</name>
</gene>
<dbReference type="InterPro" id="IPR001789">
    <property type="entry name" value="Sig_transdc_resp-reg_receiver"/>
</dbReference>
<dbReference type="InterPro" id="IPR011006">
    <property type="entry name" value="CheY-like_superfamily"/>
</dbReference>
<evidence type="ECO:0000259" key="11">
    <source>
        <dbReference type="PROSITE" id="PS01124"/>
    </source>
</evidence>
<dbReference type="SMART" id="SM00342">
    <property type="entry name" value="HTH_ARAC"/>
    <property type="match status" value="1"/>
</dbReference>
<keyword evidence="5" id="KW-0902">Two-component regulatory system</keyword>
<evidence type="ECO:0000256" key="10">
    <source>
        <dbReference type="PROSITE-ProRule" id="PRU00169"/>
    </source>
</evidence>
<evidence type="ECO:0000256" key="9">
    <source>
        <dbReference type="ARBA" id="ARBA00024867"/>
    </source>
</evidence>
<evidence type="ECO:0000259" key="12">
    <source>
        <dbReference type="PROSITE" id="PS50110"/>
    </source>
</evidence>
<dbReference type="GO" id="GO:0003700">
    <property type="term" value="F:DNA-binding transcription factor activity"/>
    <property type="evidence" value="ECO:0007669"/>
    <property type="project" value="InterPro"/>
</dbReference>
<dbReference type="SMART" id="SM00448">
    <property type="entry name" value="REC"/>
    <property type="match status" value="1"/>
</dbReference>
<dbReference type="EMBL" id="QRUK01000008">
    <property type="protein sequence ID" value="RGR59419.1"/>
    <property type="molecule type" value="Genomic_DNA"/>
</dbReference>
<accession>A0A412F284</accession>
<dbReference type="PROSITE" id="PS50110">
    <property type="entry name" value="RESPONSE_REGULATORY"/>
    <property type="match status" value="1"/>
</dbReference>
<dbReference type="AlphaFoldDB" id="A0A412F284"/>
<evidence type="ECO:0000256" key="7">
    <source>
        <dbReference type="ARBA" id="ARBA00023125"/>
    </source>
</evidence>
<comment type="subcellular location">
    <subcellularLocation>
        <location evidence="1">Cytoplasm</location>
    </subcellularLocation>
</comment>
<evidence type="ECO:0000313" key="15">
    <source>
        <dbReference type="Proteomes" id="UP000283630"/>
    </source>
</evidence>
<dbReference type="Gene3D" id="3.40.50.2300">
    <property type="match status" value="1"/>
</dbReference>
<dbReference type="Proteomes" id="UP000283652">
    <property type="component" value="Unassembled WGS sequence"/>
</dbReference>
<dbReference type="CDD" id="cd17536">
    <property type="entry name" value="REC_YesN-like"/>
    <property type="match status" value="1"/>
</dbReference>
<evidence type="ECO:0000256" key="6">
    <source>
        <dbReference type="ARBA" id="ARBA00023015"/>
    </source>
</evidence>
<dbReference type="PROSITE" id="PS00041">
    <property type="entry name" value="HTH_ARAC_FAMILY_1"/>
    <property type="match status" value="1"/>
</dbReference>
<dbReference type="SUPFAM" id="SSF52172">
    <property type="entry name" value="CheY-like"/>
    <property type="match status" value="1"/>
</dbReference>
<dbReference type="SUPFAM" id="SSF46689">
    <property type="entry name" value="Homeodomain-like"/>
    <property type="match status" value="2"/>
</dbReference>
<keyword evidence="3" id="KW-0963">Cytoplasm</keyword>
<dbReference type="GO" id="GO:0043565">
    <property type="term" value="F:sequence-specific DNA binding"/>
    <property type="evidence" value="ECO:0007669"/>
    <property type="project" value="InterPro"/>
</dbReference>
<evidence type="ECO:0000256" key="3">
    <source>
        <dbReference type="ARBA" id="ARBA00022490"/>
    </source>
</evidence>
<reference evidence="15 16" key="1">
    <citation type="submission" date="2018-08" db="EMBL/GenBank/DDBJ databases">
        <title>A genome reference for cultivated species of the human gut microbiota.</title>
        <authorList>
            <person name="Zou Y."/>
            <person name="Xue W."/>
            <person name="Luo G."/>
        </authorList>
    </citation>
    <scope>NUCLEOTIDE SEQUENCE [LARGE SCALE GENOMIC DNA]</scope>
    <source>
        <strain evidence="14 15">AF19-4AC</strain>
        <strain evidence="13 16">AF25-11</strain>
    </source>
</reference>
<dbReference type="GO" id="GO:0005737">
    <property type="term" value="C:cytoplasm"/>
    <property type="evidence" value="ECO:0007669"/>
    <property type="project" value="UniProtKB-SubCell"/>
</dbReference>
<dbReference type="PANTHER" id="PTHR42713:SF3">
    <property type="entry name" value="TRANSCRIPTIONAL REGULATORY PROTEIN HPTR"/>
    <property type="match status" value="1"/>
</dbReference>
<evidence type="ECO:0000256" key="1">
    <source>
        <dbReference type="ARBA" id="ARBA00004496"/>
    </source>
</evidence>
<feature type="domain" description="HTH araC/xylS-type" evidence="11">
    <location>
        <begin position="432"/>
        <end position="530"/>
    </location>
</feature>
<sequence length="532" mass="62518">MQNKKWRVLIVDDEFRIGRLIKKLIHWDEFALECVDVVDNGGTAFEIIQSVRCPDVVITDIRMPKINGLELIAMTREIHKNMKFVVISGYKEFEYAHQALQYGVEDYLLKPVNEEELNRVLKKISDELTVQWRSEREHQILKETISESRHIIKRDFLKNIIETEEPEEVDDRVEFQGEIYRGMNIKLDYVDYNKKDKKQDKLTITRIEEIVERILKVDTEEVLLCEKENLHIYCLFNYDFSKKKNIKNSINDILIEIKDYLMGFEQYEVSIGIGMERKEFAEIRFSIKEAHRAVGNRIKQGVGRVIYAETIHPGTGEEEYLTEEEKDWIRGSIESYSVDKLDQCINQMYSNYIIQDDQDCSVCYDMAEELVNYFFSQVQEQEENERERKETLSNCQHCYTISALKKVLKNNLGKFVEESKEAAEAESVKPIRQAQKYMEEHYNEKIVLEDLAEIVGLNPVYFSVLFKKETGINVSAYLLNVRMEKAKEFLCNTNETIAAIGDRVGYKDSRYFSQTFAKQVGVKPALYRKLHS</sequence>
<protein>
    <recommendedName>
        <fullName evidence="2">Stage 0 sporulation protein A homolog</fullName>
    </recommendedName>
</protein>
<keyword evidence="4 10" id="KW-0597">Phosphoprotein</keyword>
<feature type="domain" description="Response regulatory" evidence="12">
    <location>
        <begin position="7"/>
        <end position="125"/>
    </location>
</feature>
<keyword evidence="8" id="KW-0804">Transcription</keyword>
<evidence type="ECO:0000313" key="16">
    <source>
        <dbReference type="Proteomes" id="UP000283652"/>
    </source>
</evidence>
<dbReference type="Proteomes" id="UP000283630">
    <property type="component" value="Unassembled WGS sequence"/>
</dbReference>
<name>A0A412F284_9FIRM</name>
<evidence type="ECO:0000313" key="13">
    <source>
        <dbReference type="EMBL" id="RGR59419.1"/>
    </source>
</evidence>